<gene>
    <name evidence="5" type="ORF">SDC9_194403</name>
</gene>
<dbReference type="SUPFAM" id="SSF55447">
    <property type="entry name" value="CO dehydrogenase flavoprotein C-terminal domain-like"/>
    <property type="match status" value="1"/>
</dbReference>
<dbReference type="PANTHER" id="PTHR42659">
    <property type="entry name" value="XANTHINE DEHYDROGENASE SUBUNIT C-RELATED"/>
    <property type="match status" value="1"/>
</dbReference>
<name>A0A645IES1_9ZZZZ</name>
<dbReference type="Gene3D" id="3.30.390.50">
    <property type="entry name" value="CO dehydrogenase flavoprotein, C-terminal domain"/>
    <property type="match status" value="1"/>
</dbReference>
<dbReference type="PANTHER" id="PTHR42659:SF2">
    <property type="entry name" value="XANTHINE DEHYDROGENASE SUBUNIT C-RELATED"/>
    <property type="match status" value="1"/>
</dbReference>
<dbReference type="SMART" id="SM01092">
    <property type="entry name" value="CO_deh_flav_C"/>
    <property type="match status" value="1"/>
</dbReference>
<keyword evidence="3" id="KW-0560">Oxidoreductase</keyword>
<dbReference type="EMBL" id="VSSQ01107776">
    <property type="protein sequence ID" value="MPN46804.1"/>
    <property type="molecule type" value="Genomic_DNA"/>
</dbReference>
<dbReference type="Pfam" id="PF03450">
    <property type="entry name" value="CO_deh_flav_C"/>
    <property type="match status" value="1"/>
</dbReference>
<reference evidence="5" key="1">
    <citation type="submission" date="2019-08" db="EMBL/GenBank/DDBJ databases">
        <authorList>
            <person name="Kucharzyk K."/>
            <person name="Murdoch R.W."/>
            <person name="Higgins S."/>
            <person name="Loffler F."/>
        </authorList>
    </citation>
    <scope>NUCLEOTIDE SEQUENCE</scope>
</reference>
<evidence type="ECO:0000256" key="2">
    <source>
        <dbReference type="ARBA" id="ARBA00022827"/>
    </source>
</evidence>
<sequence length="120" mass="13220">MLEKDEILTEIVIPKLDGYVSKYSKFRMRDSIDFAMASIAYAYKLEGGKIADIRVVLGAVAPVPLKLYAVEEFLKGKTPTKDLAKETAELAAEGAAGIGQNSYKVQEVKAFIERMVISMI</sequence>
<keyword evidence="1" id="KW-0285">Flavoprotein</keyword>
<dbReference type="InterPro" id="IPR005107">
    <property type="entry name" value="CO_DH_flav_C"/>
</dbReference>
<evidence type="ECO:0000313" key="5">
    <source>
        <dbReference type="EMBL" id="MPN46804.1"/>
    </source>
</evidence>
<evidence type="ECO:0000256" key="1">
    <source>
        <dbReference type="ARBA" id="ARBA00022630"/>
    </source>
</evidence>
<evidence type="ECO:0000256" key="3">
    <source>
        <dbReference type="ARBA" id="ARBA00023002"/>
    </source>
</evidence>
<dbReference type="InterPro" id="IPR051312">
    <property type="entry name" value="Diverse_Substr_Oxidored"/>
</dbReference>
<evidence type="ECO:0000259" key="4">
    <source>
        <dbReference type="SMART" id="SM01092"/>
    </source>
</evidence>
<protein>
    <recommendedName>
        <fullName evidence="4">CO dehydrogenase flavoprotein C-terminal domain-containing protein</fullName>
    </recommendedName>
</protein>
<proteinExistence type="predicted"/>
<dbReference type="AlphaFoldDB" id="A0A645IES1"/>
<keyword evidence="2" id="KW-0274">FAD</keyword>
<feature type="domain" description="CO dehydrogenase flavoprotein C-terminal" evidence="4">
    <location>
        <begin position="21"/>
        <end position="119"/>
    </location>
</feature>
<dbReference type="GO" id="GO:0016491">
    <property type="term" value="F:oxidoreductase activity"/>
    <property type="evidence" value="ECO:0007669"/>
    <property type="project" value="UniProtKB-KW"/>
</dbReference>
<accession>A0A645IES1</accession>
<dbReference type="InterPro" id="IPR036683">
    <property type="entry name" value="CO_DH_flav_C_dom_sf"/>
</dbReference>
<organism evidence="5">
    <name type="scientific">bioreactor metagenome</name>
    <dbReference type="NCBI Taxonomy" id="1076179"/>
    <lineage>
        <taxon>unclassified sequences</taxon>
        <taxon>metagenomes</taxon>
        <taxon>ecological metagenomes</taxon>
    </lineage>
</organism>
<comment type="caution">
    <text evidence="5">The sequence shown here is derived from an EMBL/GenBank/DDBJ whole genome shotgun (WGS) entry which is preliminary data.</text>
</comment>